<proteinExistence type="predicted"/>
<accession>A0AC58GDZ5</accession>
<gene>
    <name evidence="2" type="primary">gtdc1</name>
    <name evidence="2" type="synonym">QTMAN</name>
    <name evidence="2" type="synonym">zgc:110568</name>
</gene>
<name>A0AC58GDZ5_DANRE</name>
<evidence type="ECO:0000313" key="1">
    <source>
        <dbReference type="Proteomes" id="UP000000437"/>
    </source>
</evidence>
<dbReference type="Proteomes" id="UP000000437">
    <property type="component" value="Chromosome 9"/>
</dbReference>
<keyword evidence="1" id="KW-1185">Reference proteome</keyword>
<organism evidence="1 2">
    <name type="scientific">Danio rerio</name>
    <name type="common">Zebrafish</name>
    <name type="synonym">Brachydanio rerio</name>
    <dbReference type="NCBI Taxonomy" id="7955"/>
    <lineage>
        <taxon>Eukaryota</taxon>
        <taxon>Metazoa</taxon>
        <taxon>Chordata</taxon>
        <taxon>Craniata</taxon>
        <taxon>Vertebrata</taxon>
        <taxon>Euteleostomi</taxon>
        <taxon>Actinopterygii</taxon>
        <taxon>Neopterygii</taxon>
        <taxon>Teleostei</taxon>
        <taxon>Ostariophysi</taxon>
        <taxon>Cypriniformes</taxon>
        <taxon>Danionidae</taxon>
        <taxon>Danioninae</taxon>
        <taxon>Danio</taxon>
    </lineage>
</organism>
<evidence type="ECO:0000313" key="2">
    <source>
        <dbReference type="RefSeq" id="XP_073767951.1"/>
    </source>
</evidence>
<dbReference type="RefSeq" id="XP_073767951.1">
    <property type="nucleotide sequence ID" value="XM_073911850.1"/>
</dbReference>
<protein>
    <submittedName>
        <fullName evidence="2">tRNA-queuosine alpha-mannosyltransferase isoform X1</fullName>
    </submittedName>
</protein>
<sequence length="433" mass="49737">MSVLLLEAFYGGSHKQLLDLLKESVEDCVSFTLPAKKWHWRARTSALYFMQAVPANSSYRVLFTSSVLNLAELVALRPDLGHLKKVLYFHENQLVYPVRKSQERDFQYGYNQILSCLVADVVVFNSSFNMESFLSSISTFMKTMPDHRPKDLERLIRPKCHVLHFPIRFPDVTRFLPAHKRLRHPVRCDDIHAPAAKSHIQTSSPSSYPDVEPPEKMLNVAGTNQSHEPTSVTPHQETASPLCGHEGEKLRPLHIVWPHRWEHDKDPQLFFQTLLKLKDRQLSFEVSVLGETFTDVPDIFSEAKEQLVDHIQHWGFMPSKEDYLKVLCQADVVVSTAKHEFFGVAMLEAVHCGCYPLCPKALVYPEIFPATYLYSTPEQLCKRLQEFCKRPQLARQHVVQVSLSSFSWDSLGDNFRSLLKADSGRMFTDKHMA</sequence>
<reference evidence="2" key="1">
    <citation type="submission" date="2025-08" db="UniProtKB">
        <authorList>
            <consortium name="RefSeq"/>
        </authorList>
    </citation>
    <scope>IDENTIFICATION</scope>
    <source>
        <strain evidence="2">Tuebingen</strain>
        <tissue evidence="2">Fibroblasts and whole tissue</tissue>
    </source>
</reference>